<dbReference type="HOGENOM" id="CLU_1788033_0_0_1"/>
<evidence type="ECO:0000313" key="4">
    <source>
        <dbReference type="Proteomes" id="UP000054279"/>
    </source>
</evidence>
<sequence length="145" mass="15379">MRFVLLLLATLTTLVTAYTLPASGTISVFLNQVKTGSVSVNGSWTSGIPAAGLFFFSGTPATFTMSTSAGSCYVTTPNAVGELHCDNSGRSTILNSFGLFPRVFIIYNNAAWSANKVPIGNQPQTIFSQAGHQNVFTMYIDGLIP</sequence>
<keyword evidence="1" id="KW-0732">Signal</keyword>
<feature type="signal peptide" evidence="1">
    <location>
        <begin position="1"/>
        <end position="17"/>
    </location>
</feature>
<organism evidence="3 4">
    <name type="scientific">Sphaerobolus stellatus (strain SS14)</name>
    <dbReference type="NCBI Taxonomy" id="990650"/>
    <lineage>
        <taxon>Eukaryota</taxon>
        <taxon>Fungi</taxon>
        <taxon>Dikarya</taxon>
        <taxon>Basidiomycota</taxon>
        <taxon>Agaricomycotina</taxon>
        <taxon>Agaricomycetes</taxon>
        <taxon>Phallomycetidae</taxon>
        <taxon>Geastrales</taxon>
        <taxon>Sphaerobolaceae</taxon>
        <taxon>Sphaerobolus</taxon>
    </lineage>
</organism>
<feature type="domain" description="RNase T2-like C-terminal" evidence="2">
    <location>
        <begin position="21"/>
        <end position="135"/>
    </location>
</feature>
<feature type="chain" id="PRO_5002214217" description="RNase T2-like C-terminal domain-containing protein" evidence="1">
    <location>
        <begin position="18"/>
        <end position="145"/>
    </location>
</feature>
<dbReference type="EMBL" id="KN837376">
    <property type="protein sequence ID" value="KIJ26292.1"/>
    <property type="molecule type" value="Genomic_DNA"/>
</dbReference>
<dbReference type="AlphaFoldDB" id="A0A0C9UB25"/>
<gene>
    <name evidence="3" type="ORF">M422DRAFT_272683</name>
</gene>
<evidence type="ECO:0000313" key="3">
    <source>
        <dbReference type="EMBL" id="KIJ26292.1"/>
    </source>
</evidence>
<dbReference type="InterPro" id="IPR057328">
    <property type="entry name" value="RNaseT2L_C"/>
</dbReference>
<proteinExistence type="predicted"/>
<evidence type="ECO:0000259" key="2">
    <source>
        <dbReference type="Pfam" id="PF25488"/>
    </source>
</evidence>
<accession>A0A0C9UB25</accession>
<protein>
    <recommendedName>
        <fullName evidence="2">RNase T2-like C-terminal domain-containing protein</fullName>
    </recommendedName>
</protein>
<dbReference type="Pfam" id="PF25488">
    <property type="entry name" value="RNaseT2L_C"/>
    <property type="match status" value="1"/>
</dbReference>
<dbReference type="Proteomes" id="UP000054279">
    <property type="component" value="Unassembled WGS sequence"/>
</dbReference>
<name>A0A0C9UB25_SPHS4</name>
<reference evidence="3 4" key="1">
    <citation type="submission" date="2014-06" db="EMBL/GenBank/DDBJ databases">
        <title>Evolutionary Origins and Diversification of the Mycorrhizal Mutualists.</title>
        <authorList>
            <consortium name="DOE Joint Genome Institute"/>
            <consortium name="Mycorrhizal Genomics Consortium"/>
            <person name="Kohler A."/>
            <person name="Kuo A."/>
            <person name="Nagy L.G."/>
            <person name="Floudas D."/>
            <person name="Copeland A."/>
            <person name="Barry K.W."/>
            <person name="Cichocki N."/>
            <person name="Veneault-Fourrey C."/>
            <person name="LaButti K."/>
            <person name="Lindquist E.A."/>
            <person name="Lipzen A."/>
            <person name="Lundell T."/>
            <person name="Morin E."/>
            <person name="Murat C."/>
            <person name="Riley R."/>
            <person name="Ohm R."/>
            <person name="Sun H."/>
            <person name="Tunlid A."/>
            <person name="Henrissat B."/>
            <person name="Grigoriev I.V."/>
            <person name="Hibbett D.S."/>
            <person name="Martin F."/>
        </authorList>
    </citation>
    <scope>NUCLEOTIDE SEQUENCE [LARGE SCALE GENOMIC DNA]</scope>
    <source>
        <strain evidence="3 4">SS14</strain>
    </source>
</reference>
<keyword evidence="4" id="KW-1185">Reference proteome</keyword>
<evidence type="ECO:0000256" key="1">
    <source>
        <dbReference type="SAM" id="SignalP"/>
    </source>
</evidence>